<evidence type="ECO:0000313" key="2">
    <source>
        <dbReference type="Proteomes" id="UP001139646"/>
    </source>
</evidence>
<dbReference type="Proteomes" id="UP001139646">
    <property type="component" value="Unassembled WGS sequence"/>
</dbReference>
<accession>A0ABS9X6S8</accession>
<reference evidence="1" key="1">
    <citation type="submission" date="2022-01" db="EMBL/GenBank/DDBJ databases">
        <title>Colwellia maritima, isolated from seawater.</title>
        <authorList>
            <person name="Kristyanto S."/>
            <person name="Jung J."/>
            <person name="Jeon C.O."/>
        </authorList>
    </citation>
    <scope>NUCLEOTIDE SEQUENCE</scope>
    <source>
        <strain evidence="1">MSW7</strain>
    </source>
</reference>
<gene>
    <name evidence="1" type="ORF">L3081_16645</name>
</gene>
<organism evidence="1 2">
    <name type="scientific">Colwellia maritima</name>
    <dbReference type="NCBI Taxonomy" id="2912588"/>
    <lineage>
        <taxon>Bacteria</taxon>
        <taxon>Pseudomonadati</taxon>
        <taxon>Pseudomonadota</taxon>
        <taxon>Gammaproteobacteria</taxon>
        <taxon>Alteromonadales</taxon>
        <taxon>Colwelliaceae</taxon>
        <taxon>Colwellia</taxon>
    </lineage>
</organism>
<comment type="caution">
    <text evidence="1">The sequence shown here is derived from an EMBL/GenBank/DDBJ whole genome shotgun (WGS) entry which is preliminary data.</text>
</comment>
<dbReference type="RefSeq" id="WP_242287189.1">
    <property type="nucleotide sequence ID" value="NZ_JAKKSL010000003.1"/>
</dbReference>
<name>A0ABS9X6S8_9GAMM</name>
<keyword evidence="2" id="KW-1185">Reference proteome</keyword>
<dbReference type="EMBL" id="JAKKSL010000003">
    <property type="protein sequence ID" value="MCI2284717.1"/>
    <property type="molecule type" value="Genomic_DNA"/>
</dbReference>
<sequence>MTYAESRFDSIAMTPIEFDSRNPVLRTTYCSSLEFQKLNPSINIDIVQECPITGVLLGEMPDNSLMAFSVDVSSADKIMSAAKMGASKLNCRLEDIVDYVAVKNLNKDSNHIKDNSELYFELFDSLVEIQNLVPNSIQKVKIYSHERNPKLPWEAFLPQLDDRGITYSTSVYKNRIKSYDNESRQYTNDEERLKKESITLPHTGVITLDFGQQSFLQQTNPKWIPNRPTQLIKPNIDNNFHDLILPENSKSPEE</sequence>
<evidence type="ECO:0000313" key="1">
    <source>
        <dbReference type="EMBL" id="MCI2284717.1"/>
    </source>
</evidence>
<protein>
    <submittedName>
        <fullName evidence="1">Uncharacterized protein</fullName>
    </submittedName>
</protein>
<proteinExistence type="predicted"/>